<evidence type="ECO:0000313" key="14">
    <source>
        <dbReference type="EMBL" id="MFD1056086.1"/>
    </source>
</evidence>
<evidence type="ECO:0000256" key="10">
    <source>
        <dbReference type="ARBA" id="ARBA00023136"/>
    </source>
</evidence>
<evidence type="ECO:0000256" key="8">
    <source>
        <dbReference type="ARBA" id="ARBA00022989"/>
    </source>
</evidence>
<feature type="compositionally biased region" description="Basic and acidic residues" evidence="11">
    <location>
        <begin position="251"/>
        <end position="265"/>
    </location>
</feature>
<evidence type="ECO:0000256" key="6">
    <source>
        <dbReference type="ARBA" id="ARBA00022777"/>
    </source>
</evidence>
<name>A0ABW3MZT1_9MICO</name>
<accession>A0ABW3MZT1</accession>
<evidence type="ECO:0000256" key="3">
    <source>
        <dbReference type="ARBA" id="ARBA00022679"/>
    </source>
</evidence>
<keyword evidence="6" id="KW-0418">Kinase</keyword>
<sequence>MDGNHLARRRSWIRWAALLSPVAVAASLAAVRDAVQGSTAAMALVVVVVAASAYGDRLAGVVSALSAALSFDFFLVAPYHSLSISSHDDVELAVALLVVGVAVTEIASWGRRQRTAAQVREGYLRGLAQLLELPPTATVDHAARTIATAITQALGADRAEWVAGHPAWNDAVVTLNGQVRFGGRVLPAGRAALPTDAFTALPVCAHGRLMGHFRVVCSTHIVRPTEEQMRIALLLADRMAAAWPAASGPVDGDREELVTPSERLHRLPGLGARREQRDRLQ</sequence>
<keyword evidence="9" id="KW-0902">Two-component regulatory system</keyword>
<evidence type="ECO:0000256" key="9">
    <source>
        <dbReference type="ARBA" id="ARBA00023012"/>
    </source>
</evidence>
<dbReference type="InterPro" id="IPR025201">
    <property type="entry name" value="KdpD_TM"/>
</dbReference>
<evidence type="ECO:0000256" key="4">
    <source>
        <dbReference type="ARBA" id="ARBA00022692"/>
    </source>
</evidence>
<feature type="transmembrane region" description="Helical" evidence="12">
    <location>
        <begin position="92"/>
        <end position="110"/>
    </location>
</feature>
<organism evidence="14 15">
    <name type="scientific">Terrabacter terrigena</name>
    <dbReference type="NCBI Taxonomy" id="574718"/>
    <lineage>
        <taxon>Bacteria</taxon>
        <taxon>Bacillati</taxon>
        <taxon>Actinomycetota</taxon>
        <taxon>Actinomycetes</taxon>
        <taxon>Micrococcales</taxon>
        <taxon>Intrasporangiaceae</taxon>
        <taxon>Terrabacter</taxon>
    </lineage>
</organism>
<dbReference type="InterPro" id="IPR038318">
    <property type="entry name" value="KdpD_sf"/>
</dbReference>
<evidence type="ECO:0000256" key="7">
    <source>
        <dbReference type="ARBA" id="ARBA00022840"/>
    </source>
</evidence>
<evidence type="ECO:0000256" key="2">
    <source>
        <dbReference type="ARBA" id="ARBA00022553"/>
    </source>
</evidence>
<dbReference type="Pfam" id="PF13493">
    <property type="entry name" value="DUF4118"/>
    <property type="match status" value="1"/>
</dbReference>
<dbReference type="EMBL" id="JBHTKH010000014">
    <property type="protein sequence ID" value="MFD1056086.1"/>
    <property type="molecule type" value="Genomic_DNA"/>
</dbReference>
<evidence type="ECO:0000313" key="15">
    <source>
        <dbReference type="Proteomes" id="UP001597046"/>
    </source>
</evidence>
<keyword evidence="2" id="KW-0597">Phosphoprotein</keyword>
<feature type="region of interest" description="Disordered" evidence="11">
    <location>
        <begin position="245"/>
        <end position="281"/>
    </location>
</feature>
<comment type="subcellular location">
    <subcellularLocation>
        <location evidence="1">Membrane</location>
        <topology evidence="1">Multi-pass membrane protein</topology>
    </subcellularLocation>
</comment>
<protein>
    <submittedName>
        <fullName evidence="14">DUF4118 domain-containing protein</fullName>
    </submittedName>
</protein>
<dbReference type="Proteomes" id="UP001597046">
    <property type="component" value="Unassembled WGS sequence"/>
</dbReference>
<evidence type="ECO:0000256" key="5">
    <source>
        <dbReference type="ARBA" id="ARBA00022741"/>
    </source>
</evidence>
<keyword evidence="3" id="KW-0808">Transferase</keyword>
<reference evidence="15" key="1">
    <citation type="journal article" date="2019" name="Int. J. Syst. Evol. Microbiol.">
        <title>The Global Catalogue of Microorganisms (GCM) 10K type strain sequencing project: providing services to taxonomists for standard genome sequencing and annotation.</title>
        <authorList>
            <consortium name="The Broad Institute Genomics Platform"/>
            <consortium name="The Broad Institute Genome Sequencing Center for Infectious Disease"/>
            <person name="Wu L."/>
            <person name="Ma J."/>
        </authorList>
    </citation>
    <scope>NUCLEOTIDE SEQUENCE [LARGE SCALE GENOMIC DNA]</scope>
    <source>
        <strain evidence="15">CCUG 57508</strain>
    </source>
</reference>
<keyword evidence="5" id="KW-0547">Nucleotide-binding</keyword>
<keyword evidence="15" id="KW-1185">Reference proteome</keyword>
<feature type="transmembrane region" description="Helical" evidence="12">
    <location>
        <begin position="61"/>
        <end position="80"/>
    </location>
</feature>
<feature type="transmembrane region" description="Helical" evidence="12">
    <location>
        <begin position="37"/>
        <end position="54"/>
    </location>
</feature>
<feature type="domain" description="Sensor protein KdpD transmembrane" evidence="13">
    <location>
        <begin position="16"/>
        <end position="119"/>
    </location>
</feature>
<evidence type="ECO:0000256" key="11">
    <source>
        <dbReference type="SAM" id="MobiDB-lite"/>
    </source>
</evidence>
<feature type="transmembrane region" description="Helical" evidence="12">
    <location>
        <begin position="12"/>
        <end position="31"/>
    </location>
</feature>
<keyword evidence="8 12" id="KW-1133">Transmembrane helix</keyword>
<evidence type="ECO:0000256" key="12">
    <source>
        <dbReference type="SAM" id="Phobius"/>
    </source>
</evidence>
<dbReference type="RefSeq" id="WP_386054117.1">
    <property type="nucleotide sequence ID" value="NZ_JBHTKH010000014.1"/>
</dbReference>
<dbReference type="Gene3D" id="1.20.120.620">
    <property type="entry name" value="Backbone structure of the membrane domain of e. Coli histidine kinase receptor kdpd"/>
    <property type="match status" value="1"/>
</dbReference>
<gene>
    <name evidence="14" type="ORF">ACFQ2V_17380</name>
</gene>
<feature type="compositionally biased region" description="Basic and acidic residues" evidence="11">
    <location>
        <begin position="272"/>
        <end position="281"/>
    </location>
</feature>
<keyword evidence="4 12" id="KW-0812">Transmembrane</keyword>
<evidence type="ECO:0000259" key="13">
    <source>
        <dbReference type="Pfam" id="PF13493"/>
    </source>
</evidence>
<comment type="caution">
    <text evidence="14">The sequence shown here is derived from an EMBL/GenBank/DDBJ whole genome shotgun (WGS) entry which is preliminary data.</text>
</comment>
<evidence type="ECO:0000256" key="1">
    <source>
        <dbReference type="ARBA" id="ARBA00004141"/>
    </source>
</evidence>
<keyword evidence="10 12" id="KW-0472">Membrane</keyword>
<keyword evidence="7" id="KW-0067">ATP-binding</keyword>
<proteinExistence type="predicted"/>